<comment type="caution">
    <text evidence="2">The sequence shown here is derived from an EMBL/GenBank/DDBJ whole genome shotgun (WGS) entry which is preliminary data.</text>
</comment>
<evidence type="ECO:0000259" key="1">
    <source>
        <dbReference type="Pfam" id="PF01381"/>
    </source>
</evidence>
<protein>
    <submittedName>
        <fullName evidence="2">Helix-turn-helix domain-containing protein</fullName>
    </submittedName>
</protein>
<dbReference type="SUPFAM" id="SSF47413">
    <property type="entry name" value="lambda repressor-like DNA-binding domains"/>
    <property type="match status" value="1"/>
</dbReference>
<name>A0ABW5RSR8_9BACI</name>
<reference evidence="3" key="1">
    <citation type="journal article" date="2019" name="Int. J. Syst. Evol. Microbiol.">
        <title>The Global Catalogue of Microorganisms (GCM) 10K type strain sequencing project: providing services to taxonomists for standard genome sequencing and annotation.</title>
        <authorList>
            <consortium name="The Broad Institute Genomics Platform"/>
            <consortium name="The Broad Institute Genome Sequencing Center for Infectious Disease"/>
            <person name="Wu L."/>
            <person name="Ma J."/>
        </authorList>
    </citation>
    <scope>NUCLEOTIDE SEQUENCE [LARGE SCALE GENOMIC DNA]</scope>
    <source>
        <strain evidence="3">KCTC 3913</strain>
    </source>
</reference>
<dbReference type="InterPro" id="IPR001387">
    <property type="entry name" value="Cro/C1-type_HTH"/>
</dbReference>
<sequence length="74" mass="8456">MFGLGKKRTKFGRWLDREGLTQLELEKKANLGRATISKLCNDKNYRPKLSTVAKIKKAIQQLGRSVPPDDYFGM</sequence>
<gene>
    <name evidence="2" type="ORF">ACFSUL_12130</name>
</gene>
<dbReference type="Proteomes" id="UP001597506">
    <property type="component" value="Unassembled WGS sequence"/>
</dbReference>
<evidence type="ECO:0000313" key="2">
    <source>
        <dbReference type="EMBL" id="MFD2681494.1"/>
    </source>
</evidence>
<dbReference type="EMBL" id="JBHUMF010000030">
    <property type="protein sequence ID" value="MFD2681494.1"/>
    <property type="molecule type" value="Genomic_DNA"/>
</dbReference>
<proteinExistence type="predicted"/>
<dbReference type="Gene3D" id="1.10.260.40">
    <property type="entry name" value="lambda repressor-like DNA-binding domains"/>
    <property type="match status" value="1"/>
</dbReference>
<evidence type="ECO:0000313" key="3">
    <source>
        <dbReference type="Proteomes" id="UP001597506"/>
    </source>
</evidence>
<dbReference type="Pfam" id="PF01381">
    <property type="entry name" value="HTH_3"/>
    <property type="match status" value="1"/>
</dbReference>
<accession>A0ABW5RSR8</accession>
<keyword evidence="3" id="KW-1185">Reference proteome</keyword>
<organism evidence="2 3">
    <name type="scientific">Bacillus seohaeanensis</name>
    <dbReference type="NCBI Taxonomy" id="284580"/>
    <lineage>
        <taxon>Bacteria</taxon>
        <taxon>Bacillati</taxon>
        <taxon>Bacillota</taxon>
        <taxon>Bacilli</taxon>
        <taxon>Bacillales</taxon>
        <taxon>Bacillaceae</taxon>
        <taxon>Bacillus</taxon>
    </lineage>
</organism>
<dbReference type="InterPro" id="IPR010982">
    <property type="entry name" value="Lambda_DNA-bd_dom_sf"/>
</dbReference>
<feature type="domain" description="HTH cro/C1-type" evidence="1">
    <location>
        <begin position="17"/>
        <end position="58"/>
    </location>
</feature>
<dbReference type="CDD" id="cd00093">
    <property type="entry name" value="HTH_XRE"/>
    <property type="match status" value="1"/>
</dbReference>
<dbReference type="RefSeq" id="WP_377935759.1">
    <property type="nucleotide sequence ID" value="NZ_JBHUMF010000030.1"/>
</dbReference>